<evidence type="ECO:0000259" key="1">
    <source>
        <dbReference type="Pfam" id="PF25055"/>
    </source>
</evidence>
<accession>A0A2Z6MCN9</accession>
<dbReference type="Proteomes" id="UP000242715">
    <property type="component" value="Unassembled WGS sequence"/>
</dbReference>
<evidence type="ECO:0000313" key="3">
    <source>
        <dbReference type="Proteomes" id="UP000242715"/>
    </source>
</evidence>
<name>A0A2Z6MCN9_TRISU</name>
<gene>
    <name evidence="2" type="ORF">TSUD_18560</name>
</gene>
<dbReference type="AlphaFoldDB" id="A0A2Z6MCN9"/>
<keyword evidence="3" id="KW-1185">Reference proteome</keyword>
<evidence type="ECO:0000313" key="2">
    <source>
        <dbReference type="EMBL" id="GAU30476.1"/>
    </source>
</evidence>
<sequence length="80" mass="9050">MKQRLAESIQLADRVTKAADKAILFKQQCEDIKSKAVKLSNLLRQAAMLSSQLYEQPALLILFKIELVLNKALSLLYDIC</sequence>
<proteinExistence type="predicted"/>
<dbReference type="PANTHER" id="PTHR46168">
    <property type="entry name" value="ARMADILLO REPEAT ONLY 4"/>
    <property type="match status" value="1"/>
</dbReference>
<dbReference type="EMBL" id="DF973427">
    <property type="protein sequence ID" value="GAU30476.1"/>
    <property type="molecule type" value="Genomic_DNA"/>
</dbReference>
<dbReference type="PANTHER" id="PTHR46168:SF13">
    <property type="entry name" value="ARO1-LIKE PROTEIN 1"/>
    <property type="match status" value="1"/>
</dbReference>
<protein>
    <recommendedName>
        <fullName evidence="1">DUF7792 domain-containing protein</fullName>
    </recommendedName>
</protein>
<organism evidence="2 3">
    <name type="scientific">Trifolium subterraneum</name>
    <name type="common">Subterranean clover</name>
    <dbReference type="NCBI Taxonomy" id="3900"/>
    <lineage>
        <taxon>Eukaryota</taxon>
        <taxon>Viridiplantae</taxon>
        <taxon>Streptophyta</taxon>
        <taxon>Embryophyta</taxon>
        <taxon>Tracheophyta</taxon>
        <taxon>Spermatophyta</taxon>
        <taxon>Magnoliopsida</taxon>
        <taxon>eudicotyledons</taxon>
        <taxon>Gunneridae</taxon>
        <taxon>Pentapetalae</taxon>
        <taxon>rosids</taxon>
        <taxon>fabids</taxon>
        <taxon>Fabales</taxon>
        <taxon>Fabaceae</taxon>
        <taxon>Papilionoideae</taxon>
        <taxon>50 kb inversion clade</taxon>
        <taxon>NPAAA clade</taxon>
        <taxon>Hologalegina</taxon>
        <taxon>IRL clade</taxon>
        <taxon>Trifolieae</taxon>
        <taxon>Trifolium</taxon>
    </lineage>
</organism>
<reference evidence="3" key="1">
    <citation type="journal article" date="2017" name="Front. Plant Sci.">
        <title>Climate Clever Clovers: New Paradigm to Reduce the Environmental Footprint of Ruminants by Breeding Low Methanogenic Forages Utilizing Haplotype Variation.</title>
        <authorList>
            <person name="Kaur P."/>
            <person name="Appels R."/>
            <person name="Bayer P.E."/>
            <person name="Keeble-Gagnere G."/>
            <person name="Wang J."/>
            <person name="Hirakawa H."/>
            <person name="Shirasawa K."/>
            <person name="Vercoe P."/>
            <person name="Stefanova K."/>
            <person name="Durmic Z."/>
            <person name="Nichols P."/>
            <person name="Revell C."/>
            <person name="Isobe S.N."/>
            <person name="Edwards D."/>
            <person name="Erskine W."/>
        </authorList>
    </citation>
    <scope>NUCLEOTIDE SEQUENCE [LARGE SCALE GENOMIC DNA]</scope>
    <source>
        <strain evidence="3">cv. Daliak</strain>
    </source>
</reference>
<dbReference type="Pfam" id="PF25055">
    <property type="entry name" value="DUF7792"/>
    <property type="match status" value="1"/>
</dbReference>
<feature type="domain" description="DUF7792" evidence="1">
    <location>
        <begin position="2"/>
        <end position="76"/>
    </location>
</feature>
<dbReference type="OrthoDB" id="1709031at2759"/>
<dbReference type="InterPro" id="IPR056694">
    <property type="entry name" value="DUF7792"/>
</dbReference>